<evidence type="ECO:0000313" key="1">
    <source>
        <dbReference type="EMBL" id="MFM9652785.1"/>
    </source>
</evidence>
<proteinExistence type="predicted"/>
<evidence type="ECO:0000313" key="2">
    <source>
        <dbReference type="Proteomes" id="UP001631993"/>
    </source>
</evidence>
<comment type="caution">
    <text evidence="1">The sequence shown here is derived from an EMBL/GenBank/DDBJ whole genome shotgun (WGS) entry which is preliminary data.</text>
</comment>
<organism evidence="1 2">
    <name type="scientific">Streptomyces galilaeus</name>
    <dbReference type="NCBI Taxonomy" id="33899"/>
    <lineage>
        <taxon>Bacteria</taxon>
        <taxon>Bacillati</taxon>
        <taxon>Actinomycetota</taxon>
        <taxon>Actinomycetes</taxon>
        <taxon>Kitasatosporales</taxon>
        <taxon>Streptomycetaceae</taxon>
        <taxon>Streptomyces</taxon>
    </lineage>
</organism>
<protein>
    <submittedName>
        <fullName evidence="1">Uncharacterized protein</fullName>
    </submittedName>
</protein>
<dbReference type="RefSeq" id="WP_409097780.1">
    <property type="nucleotide sequence ID" value="NZ_JBJVNE010000032.1"/>
</dbReference>
<accession>A0ABW9IYQ1</accession>
<reference evidence="1 2" key="1">
    <citation type="submission" date="2024-12" db="EMBL/GenBank/DDBJ databases">
        <title>Forecasting of Potato common scab and diversities of Pathogenic streptomyces spp. in china.</title>
        <authorList>
            <person name="Handique U."/>
            <person name="Wu J."/>
        </authorList>
    </citation>
    <scope>NUCLEOTIDE SEQUENCE [LARGE SCALE GENOMIC DNA]</scope>
    <source>
        <strain evidence="1 2">ZRIMU1585</strain>
    </source>
</reference>
<keyword evidence="2" id="KW-1185">Reference proteome</keyword>
<gene>
    <name evidence="1" type="ORF">ACKI1S_42630</name>
</gene>
<name>A0ABW9IYQ1_STRGJ</name>
<dbReference type="Proteomes" id="UP001631993">
    <property type="component" value="Unassembled WGS sequence"/>
</dbReference>
<dbReference type="EMBL" id="JBJVNE010000032">
    <property type="protein sequence ID" value="MFM9652785.1"/>
    <property type="molecule type" value="Genomic_DNA"/>
</dbReference>
<sequence length="167" mass="18502">MNIATGSVLNMAPAGHDWVVAFDHGDETAPETVCPVIGWATVVEARLNDGTATTCVQPAFLYLDMVWTPNELREHDDEITGFEVRARAEANVQAPEVRVFHRTVGWTIGQLTPEPCTSNHFRQQDGRPACAKTAVWKVVEDHGMHLSIGFYCDDDLPDEHRHPAARA</sequence>